<dbReference type="Proteomes" id="UP001448858">
    <property type="component" value="Chromosome"/>
</dbReference>
<dbReference type="RefSeq" id="WP_342023712.1">
    <property type="nucleotide sequence ID" value="NZ_CP151657.1"/>
</dbReference>
<feature type="transmembrane region" description="Helical" evidence="2">
    <location>
        <begin position="188"/>
        <end position="211"/>
    </location>
</feature>
<keyword evidence="4" id="KW-1185">Reference proteome</keyword>
<feature type="region of interest" description="Disordered" evidence="1">
    <location>
        <begin position="1"/>
        <end position="127"/>
    </location>
</feature>
<name>A0ABZ2ZXE4_9MICC</name>
<organism evidence="3 4">
    <name type="scientific">Arthrobacter citreus</name>
    <dbReference type="NCBI Taxonomy" id="1670"/>
    <lineage>
        <taxon>Bacteria</taxon>
        <taxon>Bacillati</taxon>
        <taxon>Actinomycetota</taxon>
        <taxon>Actinomycetes</taxon>
        <taxon>Micrococcales</taxon>
        <taxon>Micrococcaceae</taxon>
        <taxon>Arthrobacter</taxon>
    </lineage>
</organism>
<keyword evidence="2" id="KW-1133">Transmembrane helix</keyword>
<accession>A0ABZ2ZXE4</accession>
<keyword evidence="2" id="KW-0812">Transmembrane</keyword>
<reference evidence="3 4" key="1">
    <citation type="submission" date="2024-04" db="EMBL/GenBank/DDBJ databases">
        <title>Arthrobacter sp. from Plains bison fecal sample.</title>
        <authorList>
            <person name="Ruzzini A."/>
        </authorList>
    </citation>
    <scope>NUCLEOTIDE SEQUENCE [LARGE SCALE GENOMIC DNA]</scope>
    <source>
        <strain evidence="3 4">EINP1</strain>
    </source>
</reference>
<dbReference type="EMBL" id="CP151657">
    <property type="protein sequence ID" value="WZP16066.1"/>
    <property type="molecule type" value="Genomic_DNA"/>
</dbReference>
<evidence type="ECO:0000256" key="1">
    <source>
        <dbReference type="SAM" id="MobiDB-lite"/>
    </source>
</evidence>
<feature type="compositionally biased region" description="Low complexity" evidence="1">
    <location>
        <begin position="45"/>
        <end position="112"/>
    </location>
</feature>
<proteinExistence type="predicted"/>
<evidence type="ECO:0000313" key="4">
    <source>
        <dbReference type="Proteomes" id="UP001448858"/>
    </source>
</evidence>
<keyword evidence="2" id="KW-0472">Membrane</keyword>
<protein>
    <submittedName>
        <fullName evidence="3">Uncharacterized protein</fullName>
    </submittedName>
</protein>
<feature type="compositionally biased region" description="Basic and acidic residues" evidence="1">
    <location>
        <begin position="9"/>
        <end position="18"/>
    </location>
</feature>
<sequence length="284" mass="30618">MSTPPNSPDPRDPNKPRDPGAAADDEPRYGQRLPKTPPYGQNPVGQDQSGQPQYGQPQYGQSQQGQPYTPYGQQGSAQAPGQQPSYGQPPYGQQQYGQQPQSPYGYQSAQPSGYATPGAGQMPGGKPVPPRDVMTGFWLILAAGLLTLIYLTSTYLSLADSVSFTMLSDSDRQMVEDAGMNEETFRSVFVTTGVVLSLIVLLVYVLIAFLVRRGKNWARILGTVFAALSAVSALLSLLSGLAFSSPMELIGLLGSLAGIAGIVMLYRPQAKPYFQPRPRFGPYY</sequence>
<feature type="transmembrane region" description="Helical" evidence="2">
    <location>
        <begin position="249"/>
        <end position="267"/>
    </location>
</feature>
<feature type="transmembrane region" description="Helical" evidence="2">
    <location>
        <begin position="136"/>
        <end position="158"/>
    </location>
</feature>
<feature type="transmembrane region" description="Helical" evidence="2">
    <location>
        <begin position="223"/>
        <end position="243"/>
    </location>
</feature>
<evidence type="ECO:0000313" key="3">
    <source>
        <dbReference type="EMBL" id="WZP16066.1"/>
    </source>
</evidence>
<gene>
    <name evidence="3" type="ORF">AAE021_00270</name>
</gene>
<evidence type="ECO:0000256" key="2">
    <source>
        <dbReference type="SAM" id="Phobius"/>
    </source>
</evidence>